<evidence type="ECO:0000256" key="2">
    <source>
        <dbReference type="ARBA" id="ARBA00022448"/>
    </source>
</evidence>
<dbReference type="InterPro" id="IPR001901">
    <property type="entry name" value="Translocase_SecE/Sec61-g"/>
</dbReference>
<reference evidence="10 11" key="1">
    <citation type="submission" date="2020-08" db="EMBL/GenBank/DDBJ databases">
        <title>Sequencing the genomes of 1000 actinobacteria strains.</title>
        <authorList>
            <person name="Klenk H.-P."/>
        </authorList>
    </citation>
    <scope>NUCLEOTIDE SEQUENCE [LARGE SCALE GENOMIC DNA]</scope>
    <source>
        <strain evidence="10 11">DSM 23694</strain>
    </source>
</reference>
<dbReference type="PANTHER" id="PTHR33910:SF1">
    <property type="entry name" value="PROTEIN TRANSLOCASE SUBUNIT SECE"/>
    <property type="match status" value="1"/>
</dbReference>
<comment type="similarity">
    <text evidence="9">Belongs to the SecE/SEC61-gamma family.</text>
</comment>
<evidence type="ECO:0000256" key="8">
    <source>
        <dbReference type="ARBA" id="ARBA00023136"/>
    </source>
</evidence>
<dbReference type="GO" id="GO:0005886">
    <property type="term" value="C:plasma membrane"/>
    <property type="evidence" value="ECO:0007669"/>
    <property type="project" value="UniProtKB-SubCell"/>
</dbReference>
<keyword evidence="7 9" id="KW-0811">Translocation</keyword>
<dbReference type="EMBL" id="JACHBL010000001">
    <property type="protein sequence ID" value="MBB5597037.1"/>
    <property type="molecule type" value="Genomic_DNA"/>
</dbReference>
<dbReference type="InterPro" id="IPR038379">
    <property type="entry name" value="SecE_sf"/>
</dbReference>
<feature type="transmembrane region" description="Helical" evidence="9">
    <location>
        <begin position="48"/>
        <end position="81"/>
    </location>
</feature>
<keyword evidence="6 9" id="KW-1133">Transmembrane helix</keyword>
<keyword evidence="8 9" id="KW-0472">Membrane</keyword>
<dbReference type="InterPro" id="IPR005807">
    <property type="entry name" value="SecE_bac"/>
</dbReference>
<organism evidence="10 11">
    <name type="scientific">Neomicrococcus lactis</name>
    <dbReference type="NCBI Taxonomy" id="732241"/>
    <lineage>
        <taxon>Bacteria</taxon>
        <taxon>Bacillati</taxon>
        <taxon>Actinomycetota</taxon>
        <taxon>Actinomycetes</taxon>
        <taxon>Micrococcales</taxon>
        <taxon>Micrococcaceae</taxon>
        <taxon>Neomicrococcus</taxon>
    </lineage>
</organism>
<comment type="subcellular location">
    <subcellularLocation>
        <location evidence="9">Cell membrane</location>
        <topology evidence="9">Single-pass membrane protein</topology>
    </subcellularLocation>
    <subcellularLocation>
        <location evidence="1">Membrane</location>
    </subcellularLocation>
</comment>
<sequence>MTETMANGSQSPRGERAAKRGFFARIALFFRQVIDELRKVVTPTRSELLNYTLVVLGFVLVVMLLVAGLDFLFGSGAIAVFTNPPEQ</sequence>
<evidence type="ECO:0000256" key="4">
    <source>
        <dbReference type="ARBA" id="ARBA00022692"/>
    </source>
</evidence>
<evidence type="ECO:0000256" key="5">
    <source>
        <dbReference type="ARBA" id="ARBA00022927"/>
    </source>
</evidence>
<proteinExistence type="inferred from homology"/>
<dbReference type="GO" id="GO:0043952">
    <property type="term" value="P:protein transport by the Sec complex"/>
    <property type="evidence" value="ECO:0007669"/>
    <property type="project" value="UniProtKB-UniRule"/>
</dbReference>
<gene>
    <name evidence="9" type="primary">secE</name>
    <name evidence="10" type="ORF">BKA12_000117</name>
</gene>
<keyword evidence="4 9" id="KW-0812">Transmembrane</keyword>
<dbReference type="GO" id="GO:0065002">
    <property type="term" value="P:intracellular protein transmembrane transport"/>
    <property type="evidence" value="ECO:0007669"/>
    <property type="project" value="UniProtKB-UniRule"/>
</dbReference>
<dbReference type="GO" id="GO:0006605">
    <property type="term" value="P:protein targeting"/>
    <property type="evidence" value="ECO:0007669"/>
    <property type="project" value="UniProtKB-UniRule"/>
</dbReference>
<evidence type="ECO:0000256" key="6">
    <source>
        <dbReference type="ARBA" id="ARBA00022989"/>
    </source>
</evidence>
<comment type="subunit">
    <text evidence="9">Component of the Sec protein translocase complex. Heterotrimer consisting of SecY, SecE and SecG subunits. The heterotrimers can form oligomers, although 1 heterotrimer is thought to be able to translocate proteins. Interacts with the ribosome. Interacts with SecDF, and other proteins may be involved. Interacts with SecA.</text>
</comment>
<evidence type="ECO:0000256" key="3">
    <source>
        <dbReference type="ARBA" id="ARBA00022475"/>
    </source>
</evidence>
<evidence type="ECO:0000256" key="1">
    <source>
        <dbReference type="ARBA" id="ARBA00004370"/>
    </source>
</evidence>
<dbReference type="RefSeq" id="WP_271394548.1">
    <property type="nucleotide sequence ID" value="NZ_CANLFI010000002.1"/>
</dbReference>
<name>A0A7W9DAP3_9MICC</name>
<dbReference type="NCBIfam" id="TIGR00964">
    <property type="entry name" value="secE_bact"/>
    <property type="match status" value="1"/>
</dbReference>
<protein>
    <recommendedName>
        <fullName evidence="9">Protein translocase subunit SecE</fullName>
    </recommendedName>
</protein>
<evidence type="ECO:0000256" key="7">
    <source>
        <dbReference type="ARBA" id="ARBA00023010"/>
    </source>
</evidence>
<dbReference type="Gene3D" id="1.20.5.1030">
    <property type="entry name" value="Preprotein translocase secy subunit"/>
    <property type="match status" value="1"/>
</dbReference>
<dbReference type="HAMAP" id="MF_00422">
    <property type="entry name" value="SecE"/>
    <property type="match status" value="1"/>
</dbReference>
<keyword evidence="11" id="KW-1185">Reference proteome</keyword>
<comment type="function">
    <text evidence="9">Essential subunit of the Sec protein translocation channel SecYEG. Clamps together the 2 halves of SecY. May contact the channel plug during translocation.</text>
</comment>
<evidence type="ECO:0000313" key="11">
    <source>
        <dbReference type="Proteomes" id="UP000523863"/>
    </source>
</evidence>
<keyword evidence="5 9" id="KW-0653">Protein transport</keyword>
<dbReference type="Pfam" id="PF00584">
    <property type="entry name" value="SecE"/>
    <property type="match status" value="1"/>
</dbReference>
<evidence type="ECO:0000313" key="10">
    <source>
        <dbReference type="EMBL" id="MBB5597037.1"/>
    </source>
</evidence>
<evidence type="ECO:0000256" key="9">
    <source>
        <dbReference type="HAMAP-Rule" id="MF_00422"/>
    </source>
</evidence>
<dbReference type="Proteomes" id="UP000523863">
    <property type="component" value="Unassembled WGS sequence"/>
</dbReference>
<keyword evidence="3 9" id="KW-1003">Cell membrane</keyword>
<dbReference type="GO" id="GO:0009306">
    <property type="term" value="P:protein secretion"/>
    <property type="evidence" value="ECO:0007669"/>
    <property type="project" value="UniProtKB-UniRule"/>
</dbReference>
<dbReference type="AlphaFoldDB" id="A0A7W9DAP3"/>
<dbReference type="PANTHER" id="PTHR33910">
    <property type="entry name" value="PROTEIN TRANSLOCASE SUBUNIT SECE"/>
    <property type="match status" value="1"/>
</dbReference>
<comment type="caution">
    <text evidence="10">The sequence shown here is derived from an EMBL/GenBank/DDBJ whole genome shotgun (WGS) entry which is preliminary data.</text>
</comment>
<keyword evidence="2 9" id="KW-0813">Transport</keyword>
<accession>A0A7W9DAP3</accession>
<dbReference type="GO" id="GO:0008320">
    <property type="term" value="F:protein transmembrane transporter activity"/>
    <property type="evidence" value="ECO:0007669"/>
    <property type="project" value="UniProtKB-UniRule"/>
</dbReference>